<protein>
    <submittedName>
        <fullName evidence="1">Uncharacterized protein</fullName>
    </submittedName>
</protein>
<comment type="caution">
    <text evidence="1">The sequence shown here is derived from an EMBL/GenBank/DDBJ whole genome shotgun (WGS) entry which is preliminary data.</text>
</comment>
<dbReference type="Proteomes" id="UP001164929">
    <property type="component" value="Chromosome 13"/>
</dbReference>
<evidence type="ECO:0000313" key="1">
    <source>
        <dbReference type="EMBL" id="KAJ6975141.1"/>
    </source>
</evidence>
<proteinExistence type="predicted"/>
<dbReference type="EMBL" id="JAQIZT010000013">
    <property type="protein sequence ID" value="KAJ6975141.1"/>
    <property type="molecule type" value="Genomic_DNA"/>
</dbReference>
<evidence type="ECO:0000313" key="2">
    <source>
        <dbReference type="Proteomes" id="UP001164929"/>
    </source>
</evidence>
<organism evidence="1 2">
    <name type="scientific">Populus alba x Populus x berolinensis</name>
    <dbReference type="NCBI Taxonomy" id="444605"/>
    <lineage>
        <taxon>Eukaryota</taxon>
        <taxon>Viridiplantae</taxon>
        <taxon>Streptophyta</taxon>
        <taxon>Embryophyta</taxon>
        <taxon>Tracheophyta</taxon>
        <taxon>Spermatophyta</taxon>
        <taxon>Magnoliopsida</taxon>
        <taxon>eudicotyledons</taxon>
        <taxon>Gunneridae</taxon>
        <taxon>Pentapetalae</taxon>
        <taxon>rosids</taxon>
        <taxon>fabids</taxon>
        <taxon>Malpighiales</taxon>
        <taxon>Salicaceae</taxon>
        <taxon>Saliceae</taxon>
        <taxon>Populus</taxon>
    </lineage>
</organism>
<dbReference type="AlphaFoldDB" id="A0AAD6Q168"/>
<gene>
    <name evidence="1" type="ORF">NC653_031093</name>
</gene>
<reference evidence="1" key="1">
    <citation type="journal article" date="2023" name="Mol. Ecol. Resour.">
        <title>Chromosome-level genome assembly of a triploid poplar Populus alba 'Berolinensis'.</title>
        <authorList>
            <person name="Chen S."/>
            <person name="Yu Y."/>
            <person name="Wang X."/>
            <person name="Wang S."/>
            <person name="Zhang T."/>
            <person name="Zhou Y."/>
            <person name="He R."/>
            <person name="Meng N."/>
            <person name="Wang Y."/>
            <person name="Liu W."/>
            <person name="Liu Z."/>
            <person name="Liu J."/>
            <person name="Guo Q."/>
            <person name="Huang H."/>
            <person name="Sederoff R.R."/>
            <person name="Wang G."/>
            <person name="Qu G."/>
            <person name="Chen S."/>
        </authorList>
    </citation>
    <scope>NUCLEOTIDE SEQUENCE</scope>
    <source>
        <strain evidence="1">SC-2020</strain>
    </source>
</reference>
<accession>A0AAD6Q168</accession>
<sequence>MIYMEFICWEGRQLHYIIFSMKICLRQMQFFSYLNLYCQKM</sequence>
<keyword evidence="2" id="KW-1185">Reference proteome</keyword>
<name>A0AAD6Q168_9ROSI</name>